<proteinExistence type="predicted"/>
<evidence type="ECO:0000313" key="1">
    <source>
        <dbReference type="EMBL" id="KAA8520134.1"/>
    </source>
</evidence>
<reference evidence="1 2" key="1">
    <citation type="submission" date="2019-09" db="EMBL/GenBank/DDBJ databases">
        <title>A chromosome-level genome assembly of the Chinese tupelo Nyssa sinensis.</title>
        <authorList>
            <person name="Yang X."/>
            <person name="Kang M."/>
            <person name="Yang Y."/>
            <person name="Xiong H."/>
            <person name="Wang M."/>
            <person name="Zhang Z."/>
            <person name="Wang Z."/>
            <person name="Wu H."/>
            <person name="Ma T."/>
            <person name="Liu J."/>
            <person name="Xi Z."/>
        </authorList>
    </citation>
    <scope>NUCLEOTIDE SEQUENCE [LARGE SCALE GENOMIC DNA]</scope>
    <source>
        <strain evidence="1">J267</strain>
        <tissue evidence="1">Leaf</tissue>
    </source>
</reference>
<name>A0A5J4ZQI7_9ASTE</name>
<dbReference type="EMBL" id="CM018049">
    <property type="protein sequence ID" value="KAA8520134.1"/>
    <property type="molecule type" value="Genomic_DNA"/>
</dbReference>
<accession>A0A5J4ZQI7</accession>
<keyword evidence="2" id="KW-1185">Reference proteome</keyword>
<dbReference type="AlphaFoldDB" id="A0A5J4ZQI7"/>
<evidence type="ECO:0000313" key="2">
    <source>
        <dbReference type="Proteomes" id="UP000325577"/>
    </source>
</evidence>
<dbReference type="Proteomes" id="UP000325577">
    <property type="component" value="Linkage Group LG6"/>
</dbReference>
<sequence length="88" mass="10168">MNKKGLAILMRTKMRPLTPAVNKVNQMQLTRDERNEKSTQNAASHTERQFDLVRESMHSAISMNKTEILDAVLKDFAEGYFKPFSRKP</sequence>
<organism evidence="1 2">
    <name type="scientific">Nyssa sinensis</name>
    <dbReference type="NCBI Taxonomy" id="561372"/>
    <lineage>
        <taxon>Eukaryota</taxon>
        <taxon>Viridiplantae</taxon>
        <taxon>Streptophyta</taxon>
        <taxon>Embryophyta</taxon>
        <taxon>Tracheophyta</taxon>
        <taxon>Spermatophyta</taxon>
        <taxon>Magnoliopsida</taxon>
        <taxon>eudicotyledons</taxon>
        <taxon>Gunneridae</taxon>
        <taxon>Pentapetalae</taxon>
        <taxon>asterids</taxon>
        <taxon>Cornales</taxon>
        <taxon>Nyssaceae</taxon>
        <taxon>Nyssa</taxon>
    </lineage>
</organism>
<protein>
    <submittedName>
        <fullName evidence="1">Uncharacterized protein</fullName>
    </submittedName>
</protein>
<gene>
    <name evidence="1" type="ORF">F0562_014390</name>
</gene>